<evidence type="ECO:0000313" key="1">
    <source>
        <dbReference type="EMBL" id="KKN77702.1"/>
    </source>
</evidence>
<protein>
    <submittedName>
        <fullName evidence="1">Uncharacterized protein</fullName>
    </submittedName>
</protein>
<gene>
    <name evidence="1" type="ORF">LCGC14_0358280</name>
</gene>
<name>A0A0F9TRW3_9ZZZZ</name>
<dbReference type="AlphaFoldDB" id="A0A0F9TRW3"/>
<reference evidence="1" key="1">
    <citation type="journal article" date="2015" name="Nature">
        <title>Complex archaea that bridge the gap between prokaryotes and eukaryotes.</title>
        <authorList>
            <person name="Spang A."/>
            <person name="Saw J.H."/>
            <person name="Jorgensen S.L."/>
            <person name="Zaremba-Niedzwiedzka K."/>
            <person name="Martijn J."/>
            <person name="Lind A.E."/>
            <person name="van Eijk R."/>
            <person name="Schleper C."/>
            <person name="Guy L."/>
            <person name="Ettema T.J."/>
        </authorList>
    </citation>
    <scope>NUCLEOTIDE SEQUENCE</scope>
</reference>
<accession>A0A0F9TRW3</accession>
<comment type="caution">
    <text evidence="1">The sequence shown here is derived from an EMBL/GenBank/DDBJ whole genome shotgun (WGS) entry which is preliminary data.</text>
</comment>
<sequence length="346" mass="36620">MKKISFILLAWLPFVLFLCMGAWDNTEPADNRTWDTSAGKIRDNWNTLEVALGVDISMEGSASPWYQSGAPTTTADGSTGLSASNNGLLWVDSDNRVLNTYINGTGFVGIDSIPNVVTFTASDKTPTVLVGRTFKTDSGTLTISDFDDGPAGKTIFIESMGTITFDTTTAVDDSNNLDGSSANIVTALGDVTVWETSNGTTWNLVRWNDASADQTDFATVTYVDAQDSASGVTLASVTVFNTTLTAANTFQDLDLSGTVGSNVALVYLEITSTSADFYTVKQKGANGTFAQRTPGGGSQGYGATFIDFETNDFANVVVVTDASGVIEHAYANNSATITVIVRGYIK</sequence>
<organism evidence="1">
    <name type="scientific">marine sediment metagenome</name>
    <dbReference type="NCBI Taxonomy" id="412755"/>
    <lineage>
        <taxon>unclassified sequences</taxon>
        <taxon>metagenomes</taxon>
        <taxon>ecological metagenomes</taxon>
    </lineage>
</organism>
<dbReference type="EMBL" id="LAZR01000275">
    <property type="protein sequence ID" value="KKN77702.1"/>
    <property type="molecule type" value="Genomic_DNA"/>
</dbReference>
<proteinExistence type="predicted"/>